<gene>
    <name evidence="1" type="primary">217</name>
    <name evidence="1" type="ORF">PBI_JAY2JAY_217</name>
</gene>
<evidence type="ECO:0000313" key="1">
    <source>
        <dbReference type="EMBL" id="AIW02671.1"/>
    </source>
</evidence>
<evidence type="ECO:0000313" key="2">
    <source>
        <dbReference type="Proteomes" id="UP000030200"/>
    </source>
</evidence>
<dbReference type="GeneID" id="26796946"/>
<dbReference type="EMBL" id="KM652554">
    <property type="protein sequence ID" value="AIW02671.1"/>
    <property type="molecule type" value="Genomic_DNA"/>
</dbReference>
<keyword evidence="2" id="KW-1185">Reference proteome</keyword>
<name>A0A0A0RL26_9CAUD</name>
<dbReference type="KEGG" id="vg:26796946"/>
<dbReference type="Proteomes" id="UP000030200">
    <property type="component" value="Segment"/>
</dbReference>
<sequence length="93" mass="10760">MGWAGGTSFFDGPLDLMLEYVPENKRREVIEKLYRTIRDGDWDTVDESSYFNLLVKYDIDGYGEYKTDPDYLAELSDEERAELEDETAESGTL</sequence>
<reference evidence="1 2" key="1">
    <citation type="submission" date="2014-09" db="EMBL/GenBank/DDBJ databases">
        <authorList>
            <person name="Gicewicz E.A."/>
            <person name="Hiryak K.M."/>
            <person name="Horoschock A.N."/>
            <person name="Kneeream E.R."/>
            <person name="Luchetta J."/>
            <person name="Mikolon A.R."/>
            <person name="Smith S.N."/>
            <person name="Svintozelskiy S."/>
            <person name="Yucha M.L."/>
            <person name="Manna D.P."/>
            <person name="Pidcock K.A."/>
            <person name="Laing C.E."/>
            <person name="Schaff J.E."/>
            <person name="Dashiell C.L."/>
            <person name="Macialek J.A."/>
            <person name="Anders K.R."/>
            <person name="Braun M.A."/>
            <person name="Delesalle V.A."/>
            <person name="Hughes L.E."/>
            <person name="Ware V.C."/>
            <person name="Bradley K.W."/>
            <person name="Barker L.P."/>
            <person name="Asai D.J."/>
            <person name="Bowman C.A."/>
            <person name="Russell D.A."/>
            <person name="Pope W.H."/>
            <person name="Jacobs-Sera D."/>
            <person name="Hendrix R.W."/>
            <person name="Hatfull G.F."/>
        </authorList>
    </citation>
    <scope>NUCLEOTIDE SEQUENCE [LARGE SCALE GENOMIC DNA]</scope>
</reference>
<proteinExistence type="predicted"/>
<accession>A0A0A0RL26</accession>
<dbReference type="RefSeq" id="YP_009225898.1">
    <property type="nucleotide sequence ID" value="NC_029098.1"/>
</dbReference>
<organism evidence="1 2">
    <name type="scientific">Streptomyces phage Jay2Jay</name>
    <dbReference type="NCBI Taxonomy" id="1556290"/>
    <lineage>
        <taxon>Viruses</taxon>
        <taxon>Duplodnaviria</taxon>
        <taxon>Heunggongvirae</taxon>
        <taxon>Uroviricota</taxon>
        <taxon>Caudoviricetes</taxon>
        <taxon>Stanwilliamsviridae</taxon>
        <taxon>Boydwoodruffvirinae</taxon>
        <taxon>Samistivirus</taxon>
        <taxon>Samistivirus jay2jay</taxon>
    </lineage>
</organism>
<protein>
    <submittedName>
        <fullName evidence="1">Uncharacterized protein</fullName>
    </submittedName>
</protein>
<dbReference type="OrthoDB" id="21956at10239"/>